<dbReference type="RefSeq" id="WP_142120399.1">
    <property type="nucleotide sequence ID" value="NZ_BAAASV010000002.1"/>
</dbReference>
<dbReference type="InterPro" id="IPR050482">
    <property type="entry name" value="Sensor_HK_TwoCompSys"/>
</dbReference>
<evidence type="ECO:0000256" key="3">
    <source>
        <dbReference type="ARBA" id="ARBA00023012"/>
    </source>
</evidence>
<evidence type="ECO:0000256" key="1">
    <source>
        <dbReference type="ARBA" id="ARBA00022679"/>
    </source>
</evidence>
<feature type="domain" description="Phage shock protein PspC N-terminal" evidence="6">
    <location>
        <begin position="27"/>
        <end position="82"/>
    </location>
</feature>
<protein>
    <submittedName>
        <fullName evidence="8">Phage shock protein C (PspC) family protein</fullName>
    </submittedName>
</protein>
<dbReference type="SUPFAM" id="SSF55874">
    <property type="entry name" value="ATPase domain of HSP90 chaperone/DNA topoisomerase II/histidine kinase"/>
    <property type="match status" value="1"/>
</dbReference>
<evidence type="ECO:0000259" key="6">
    <source>
        <dbReference type="Pfam" id="PF04024"/>
    </source>
</evidence>
<dbReference type="GO" id="GO:0016301">
    <property type="term" value="F:kinase activity"/>
    <property type="evidence" value="ECO:0007669"/>
    <property type="project" value="UniProtKB-KW"/>
</dbReference>
<feature type="transmembrane region" description="Helical" evidence="5">
    <location>
        <begin position="57"/>
        <end position="80"/>
    </location>
</feature>
<accession>A0A542ZXC6</accession>
<keyword evidence="3" id="KW-0902">Two-component regulatory system</keyword>
<feature type="domain" description="Histidine kinase/HSP90-like ATPase" evidence="7">
    <location>
        <begin position="339"/>
        <end position="412"/>
    </location>
</feature>
<dbReference type="AlphaFoldDB" id="A0A542ZXC6"/>
<evidence type="ECO:0000256" key="4">
    <source>
        <dbReference type="SAM" id="MobiDB-lite"/>
    </source>
</evidence>
<keyword evidence="2" id="KW-0418">Kinase</keyword>
<gene>
    <name evidence="8" type="ORF">FB461_1546</name>
</gene>
<dbReference type="EMBL" id="VFOS01000001">
    <property type="protein sequence ID" value="TQL65013.1"/>
    <property type="molecule type" value="Genomic_DNA"/>
</dbReference>
<comment type="caution">
    <text evidence="8">The sequence shown here is derived from an EMBL/GenBank/DDBJ whole genome shotgun (WGS) entry which is preliminary data.</text>
</comment>
<evidence type="ECO:0000313" key="9">
    <source>
        <dbReference type="Proteomes" id="UP000315389"/>
    </source>
</evidence>
<evidence type="ECO:0000259" key="7">
    <source>
        <dbReference type="Pfam" id="PF13581"/>
    </source>
</evidence>
<dbReference type="Pfam" id="PF04024">
    <property type="entry name" value="PspC"/>
    <property type="match status" value="1"/>
</dbReference>
<feature type="region of interest" description="Disordered" evidence="4">
    <location>
        <begin position="1"/>
        <end position="30"/>
    </location>
</feature>
<name>A0A542ZXC6_RARFA</name>
<proteinExistence type="predicted"/>
<feature type="transmembrane region" description="Helical" evidence="5">
    <location>
        <begin position="119"/>
        <end position="138"/>
    </location>
</feature>
<dbReference type="GO" id="GO:0000160">
    <property type="term" value="P:phosphorelay signal transduction system"/>
    <property type="evidence" value="ECO:0007669"/>
    <property type="project" value="UniProtKB-KW"/>
</dbReference>
<dbReference type="Pfam" id="PF13581">
    <property type="entry name" value="HATPase_c_2"/>
    <property type="match status" value="1"/>
</dbReference>
<dbReference type="Gene3D" id="3.30.565.10">
    <property type="entry name" value="Histidine kinase-like ATPase, C-terminal domain"/>
    <property type="match status" value="1"/>
</dbReference>
<dbReference type="Proteomes" id="UP000315389">
    <property type="component" value="Unassembled WGS sequence"/>
</dbReference>
<dbReference type="InterPro" id="IPR036890">
    <property type="entry name" value="HATPase_C_sf"/>
</dbReference>
<sequence>MTFQWGPATPADASPRGEEASSPRRLPLRRPETGRVLGGVCQGLAAHLDLPVQWLRLGFIAGALLGGATLVAYVFLWVMVPAGDPAELARALADPRRARTAPQPAAPPGVKSRWRHVSIANLAVGAILVLVAIFLVVRPLPSSIGQWLVPSFVVVAGALLSWSQLDSRQRDRLMGAEAASDRKGWVRVRFVGGIALVVIGVLAFVGRGTDPATAVSSAVAALAVLVGVALVLAPWWLRLIRDLAQERALRERADERADIAAHLHDSVLQTLAMLQRNSSDPAMVAKLARTQERELRQWLYADNAEVGTSLAAVVRDLADEIEDEFSVAVEVVVVGDTRPDEAAAALLQATREALKNAVRHGRPPFSVYCEVGPESLEISVQDRGDGFDIDEIPEDRFGVRESIIGRVKRRGGSVDIRQRGDGGTEIRMRMTRNGSEEVAG</sequence>
<keyword evidence="9" id="KW-1185">Reference proteome</keyword>
<feature type="transmembrane region" description="Helical" evidence="5">
    <location>
        <begin position="144"/>
        <end position="165"/>
    </location>
</feature>
<keyword evidence="5" id="KW-0812">Transmembrane</keyword>
<dbReference type="InterPro" id="IPR007168">
    <property type="entry name" value="Phageshock_PspC_N"/>
</dbReference>
<evidence type="ECO:0000313" key="8">
    <source>
        <dbReference type="EMBL" id="TQL65013.1"/>
    </source>
</evidence>
<dbReference type="PANTHER" id="PTHR24421:SF61">
    <property type="entry name" value="OXYGEN SENSOR HISTIDINE KINASE NREB"/>
    <property type="match status" value="1"/>
</dbReference>
<keyword evidence="1" id="KW-0808">Transferase</keyword>
<dbReference type="InterPro" id="IPR003594">
    <property type="entry name" value="HATPase_dom"/>
</dbReference>
<feature type="transmembrane region" description="Helical" evidence="5">
    <location>
        <begin position="186"/>
        <end position="206"/>
    </location>
</feature>
<keyword evidence="5" id="KW-1133">Transmembrane helix</keyword>
<dbReference type="PANTHER" id="PTHR24421">
    <property type="entry name" value="NITRATE/NITRITE SENSOR PROTEIN NARX-RELATED"/>
    <property type="match status" value="1"/>
</dbReference>
<dbReference type="OrthoDB" id="3534856at2"/>
<evidence type="ECO:0000256" key="5">
    <source>
        <dbReference type="SAM" id="Phobius"/>
    </source>
</evidence>
<reference evidence="8 9" key="1">
    <citation type="submission" date="2019-06" db="EMBL/GenBank/DDBJ databases">
        <title>Sequencing the genomes of 1000 actinobacteria strains.</title>
        <authorList>
            <person name="Klenk H.-P."/>
        </authorList>
    </citation>
    <scope>NUCLEOTIDE SEQUENCE [LARGE SCALE GENOMIC DNA]</scope>
    <source>
        <strain evidence="8 9">DSM 4813</strain>
    </source>
</reference>
<evidence type="ECO:0000256" key="2">
    <source>
        <dbReference type="ARBA" id="ARBA00022777"/>
    </source>
</evidence>
<keyword evidence="5" id="KW-0472">Membrane</keyword>
<feature type="transmembrane region" description="Helical" evidence="5">
    <location>
        <begin position="218"/>
        <end position="237"/>
    </location>
</feature>
<organism evidence="8 9">
    <name type="scientific">Rarobacter faecitabidus</name>
    <dbReference type="NCBI Taxonomy" id="13243"/>
    <lineage>
        <taxon>Bacteria</taxon>
        <taxon>Bacillati</taxon>
        <taxon>Actinomycetota</taxon>
        <taxon>Actinomycetes</taxon>
        <taxon>Micrococcales</taxon>
        <taxon>Rarobacteraceae</taxon>
        <taxon>Rarobacter</taxon>
    </lineage>
</organism>